<accession>A0ABR8UDX4</accession>
<dbReference type="PANTHER" id="PTHR42850:SF4">
    <property type="entry name" value="ZINC-DEPENDENT ENDOPOLYPHOSPHATASE"/>
    <property type="match status" value="1"/>
</dbReference>
<evidence type="ECO:0000313" key="3">
    <source>
        <dbReference type="Proteomes" id="UP000626786"/>
    </source>
</evidence>
<dbReference type="RefSeq" id="WP_191696068.1">
    <property type="nucleotide sequence ID" value="NZ_JACSQN010000026.1"/>
</dbReference>
<evidence type="ECO:0000313" key="2">
    <source>
        <dbReference type="EMBL" id="MBD7986242.1"/>
    </source>
</evidence>
<dbReference type="Pfam" id="PF00149">
    <property type="entry name" value="Metallophos"/>
    <property type="match status" value="1"/>
</dbReference>
<gene>
    <name evidence="2" type="ORF">H9649_16855</name>
</gene>
<dbReference type="Proteomes" id="UP000626786">
    <property type="component" value="Unassembled WGS sequence"/>
</dbReference>
<dbReference type="SUPFAM" id="SSF56300">
    <property type="entry name" value="Metallo-dependent phosphatases"/>
    <property type="match status" value="1"/>
</dbReference>
<dbReference type="Gene3D" id="3.60.21.10">
    <property type="match status" value="1"/>
</dbReference>
<organism evidence="2 3">
    <name type="scientific">Sporosarcina quadrami</name>
    <dbReference type="NCBI Taxonomy" id="2762234"/>
    <lineage>
        <taxon>Bacteria</taxon>
        <taxon>Bacillati</taxon>
        <taxon>Bacillota</taxon>
        <taxon>Bacilli</taxon>
        <taxon>Bacillales</taxon>
        <taxon>Caryophanaceae</taxon>
        <taxon>Sporosarcina</taxon>
    </lineage>
</organism>
<name>A0ABR8UDX4_9BACL</name>
<keyword evidence="3" id="KW-1185">Reference proteome</keyword>
<feature type="domain" description="Calcineurin-like phosphoesterase" evidence="1">
    <location>
        <begin position="14"/>
        <end position="195"/>
    </location>
</feature>
<dbReference type="PANTHER" id="PTHR42850">
    <property type="entry name" value="METALLOPHOSPHOESTERASE"/>
    <property type="match status" value="1"/>
</dbReference>
<sequence length="354" mass="40064">MLTIQHVALEKGKRVIITSDIHANLPLFKRLLEKVGYSTEDYLFIVGDLCEKGPDSLGTIAFTRELAGASDRVFISKGNCDVLHRYVFNNVESIWNYIEKQRYSVLNEMLVAHDKRTEDFETLAELGLFYRENFGDELEWLEHLPVGFETDDFILIHAGIEDIGDWRQTEEQFALSVPSFGEKGHQADKTVIVGHWPTVNYRAAAESSNNPFIDYKKKIISIDGGNCIKRDGQLNALIVEGDELSYIFVDDLEERIVTTDHTDDTGRIGTVTYPNYEVDVLQVDTHFSLCLNRSLGIEQWVKNEFIQDGICSGDSSTTFLSVRKGETVSIVLDSFDGYMLVKKRDGTVGWIPKG</sequence>
<dbReference type="EMBL" id="JACSQN010000026">
    <property type="protein sequence ID" value="MBD7986242.1"/>
    <property type="molecule type" value="Genomic_DNA"/>
</dbReference>
<comment type="caution">
    <text evidence="2">The sequence shown here is derived from an EMBL/GenBank/DDBJ whole genome shotgun (WGS) entry which is preliminary data.</text>
</comment>
<proteinExistence type="predicted"/>
<dbReference type="InterPro" id="IPR004843">
    <property type="entry name" value="Calcineurin-like_PHP"/>
</dbReference>
<dbReference type="InterPro" id="IPR050126">
    <property type="entry name" value="Ap4A_hydrolase"/>
</dbReference>
<evidence type="ECO:0000259" key="1">
    <source>
        <dbReference type="Pfam" id="PF00149"/>
    </source>
</evidence>
<protein>
    <submittedName>
        <fullName evidence="2">Metallophosphoesterase</fullName>
    </submittedName>
</protein>
<dbReference type="InterPro" id="IPR029052">
    <property type="entry name" value="Metallo-depent_PP-like"/>
</dbReference>
<reference evidence="2 3" key="1">
    <citation type="submission" date="2020-08" db="EMBL/GenBank/DDBJ databases">
        <title>A Genomic Blueprint of the Chicken Gut Microbiome.</title>
        <authorList>
            <person name="Gilroy R."/>
            <person name="Ravi A."/>
            <person name="Getino M."/>
            <person name="Pursley I."/>
            <person name="Horton D.L."/>
            <person name="Alikhan N.-F."/>
            <person name="Baker D."/>
            <person name="Gharbi K."/>
            <person name="Hall N."/>
            <person name="Watson M."/>
            <person name="Adriaenssens E.M."/>
            <person name="Foster-Nyarko E."/>
            <person name="Jarju S."/>
            <person name="Secka A."/>
            <person name="Antonio M."/>
            <person name="Oren A."/>
            <person name="Chaudhuri R."/>
            <person name="La Ragione R.M."/>
            <person name="Hildebrand F."/>
            <person name="Pallen M.J."/>
        </authorList>
    </citation>
    <scope>NUCLEOTIDE SEQUENCE [LARGE SCALE GENOMIC DNA]</scope>
    <source>
        <strain evidence="2 3">Sa2YVA2</strain>
    </source>
</reference>